<dbReference type="SUPFAM" id="SSF53300">
    <property type="entry name" value="vWA-like"/>
    <property type="match status" value="1"/>
</dbReference>
<dbReference type="InterPro" id="IPR050934">
    <property type="entry name" value="ITIH"/>
</dbReference>
<dbReference type="PANTHER" id="PTHR10338:SF108">
    <property type="entry name" value="INTER-ALPHA-TRYPSIN INHIBITOR HEAVY CHAIN H4-LIKE PROTEIN"/>
    <property type="match status" value="1"/>
</dbReference>
<dbReference type="AlphaFoldDB" id="A0A7R9CNM7"/>
<evidence type="ECO:0000313" key="1">
    <source>
        <dbReference type="EMBL" id="CAD7399796.1"/>
    </source>
</evidence>
<protein>
    <recommendedName>
        <fullName evidence="2">VWFA domain-containing protein</fullName>
    </recommendedName>
</protein>
<sequence>MALRLVADLSVVIYIEEFSKIIDLHVPPLQETDEIQSQPTSQVNTLAKIEHPTPNEAVIHWAPTLEEQKSINKDGVKGQLIVRYDVDRLAHPEQILINDGYFVHFYAPNDLKTLRKHVTFVLDVSGSMCGRKIEQLKAAMKTILSDLNPDDLLSIIIFSTGIHVWDLEKNYGEGDFIPQPIDISPDLALLENSEALHGSSVIVSASATNIEKAKQHTCETSYGLISLEGEGGDISVFMFGCEDRRFCNKRNSMLSALGTAPKALPWPSFLPVGTGEELSSRLDIYVV</sequence>
<dbReference type="PANTHER" id="PTHR10338">
    <property type="entry name" value="INTER-ALPHA-TRYPSIN INHIBITOR HEAVY CHAIN FAMILY MEMBER"/>
    <property type="match status" value="1"/>
</dbReference>
<proteinExistence type="predicted"/>
<reference evidence="1" key="1">
    <citation type="submission" date="2020-11" db="EMBL/GenBank/DDBJ databases">
        <authorList>
            <person name="Tran Van P."/>
        </authorList>
    </citation>
    <scope>NUCLEOTIDE SEQUENCE</scope>
</reference>
<dbReference type="InterPro" id="IPR036465">
    <property type="entry name" value="vWFA_dom_sf"/>
</dbReference>
<accession>A0A7R9CNM7</accession>
<dbReference type="Gene3D" id="3.40.50.410">
    <property type="entry name" value="von Willebrand factor, type A domain"/>
    <property type="match status" value="1"/>
</dbReference>
<dbReference type="GO" id="GO:0032991">
    <property type="term" value="C:protein-containing complex"/>
    <property type="evidence" value="ECO:0007669"/>
    <property type="project" value="UniProtKB-ARBA"/>
</dbReference>
<gene>
    <name evidence="1" type="ORF">TPSB3V08_LOCUS2314</name>
</gene>
<name>A0A7R9CNM7_TIMPO</name>
<organism evidence="1">
    <name type="scientific">Timema poppense</name>
    <name type="common">Walking stick</name>
    <dbReference type="NCBI Taxonomy" id="170557"/>
    <lineage>
        <taxon>Eukaryota</taxon>
        <taxon>Metazoa</taxon>
        <taxon>Ecdysozoa</taxon>
        <taxon>Arthropoda</taxon>
        <taxon>Hexapoda</taxon>
        <taxon>Insecta</taxon>
        <taxon>Pterygota</taxon>
        <taxon>Neoptera</taxon>
        <taxon>Polyneoptera</taxon>
        <taxon>Phasmatodea</taxon>
        <taxon>Timematodea</taxon>
        <taxon>Timematoidea</taxon>
        <taxon>Timematidae</taxon>
        <taxon>Timema</taxon>
    </lineage>
</organism>
<evidence type="ECO:0008006" key="2">
    <source>
        <dbReference type="Google" id="ProtNLM"/>
    </source>
</evidence>
<dbReference type="EMBL" id="OD000910">
    <property type="protein sequence ID" value="CAD7399796.1"/>
    <property type="molecule type" value="Genomic_DNA"/>
</dbReference>